<proteinExistence type="predicted"/>
<comment type="caution">
    <text evidence="2">The sequence shown here is derived from an EMBL/GenBank/DDBJ whole genome shotgun (WGS) entry which is preliminary data.</text>
</comment>
<protein>
    <submittedName>
        <fullName evidence="2">Uncharacterized protein</fullName>
    </submittedName>
</protein>
<feature type="compositionally biased region" description="Basic residues" evidence="1">
    <location>
        <begin position="62"/>
        <end position="72"/>
    </location>
</feature>
<organism evidence="2 3">
    <name type="scientific">Thalassiosira oceanica</name>
    <name type="common">Marine diatom</name>
    <dbReference type="NCBI Taxonomy" id="159749"/>
    <lineage>
        <taxon>Eukaryota</taxon>
        <taxon>Sar</taxon>
        <taxon>Stramenopiles</taxon>
        <taxon>Ochrophyta</taxon>
        <taxon>Bacillariophyta</taxon>
        <taxon>Coscinodiscophyceae</taxon>
        <taxon>Thalassiosirophycidae</taxon>
        <taxon>Thalassiosirales</taxon>
        <taxon>Thalassiosiraceae</taxon>
        <taxon>Thalassiosira</taxon>
    </lineage>
</organism>
<dbReference type="EMBL" id="AGNL01040008">
    <property type="protein sequence ID" value="EJK52356.1"/>
    <property type="molecule type" value="Genomic_DNA"/>
</dbReference>
<evidence type="ECO:0000313" key="2">
    <source>
        <dbReference type="EMBL" id="EJK52356.1"/>
    </source>
</evidence>
<evidence type="ECO:0000256" key="1">
    <source>
        <dbReference type="SAM" id="MobiDB-lite"/>
    </source>
</evidence>
<name>K0RTZ3_THAOC</name>
<keyword evidence="3" id="KW-1185">Reference proteome</keyword>
<dbReference type="Proteomes" id="UP000266841">
    <property type="component" value="Unassembled WGS sequence"/>
</dbReference>
<accession>K0RTZ3</accession>
<feature type="region of interest" description="Disordered" evidence="1">
    <location>
        <begin position="62"/>
        <end position="92"/>
    </location>
</feature>
<gene>
    <name evidence="2" type="ORF">THAOC_28381</name>
</gene>
<evidence type="ECO:0000313" key="3">
    <source>
        <dbReference type="Proteomes" id="UP000266841"/>
    </source>
</evidence>
<reference evidence="2 3" key="1">
    <citation type="journal article" date="2012" name="Genome Biol.">
        <title>Genome and low-iron response of an oceanic diatom adapted to chronic iron limitation.</title>
        <authorList>
            <person name="Lommer M."/>
            <person name="Specht M."/>
            <person name="Roy A.S."/>
            <person name="Kraemer L."/>
            <person name="Andreson R."/>
            <person name="Gutowska M.A."/>
            <person name="Wolf J."/>
            <person name="Bergner S.V."/>
            <person name="Schilhabel M.B."/>
            <person name="Klostermeier U.C."/>
            <person name="Beiko R.G."/>
            <person name="Rosenstiel P."/>
            <person name="Hippler M."/>
            <person name="Laroche J."/>
        </authorList>
    </citation>
    <scope>NUCLEOTIDE SEQUENCE [LARGE SCALE GENOMIC DNA]</scope>
    <source>
        <strain evidence="2 3">CCMP1005</strain>
    </source>
</reference>
<sequence length="216" mass="24359">MMHDSRGNIVTELVSKIIRPSPTSTQWAAAAGTPVQDESPQIVQSSRDCSVQALAHFRRMRRPFSARPGHHAHRDEAHVRKASAAEPDGHHRNVGVGAQAAALRYQQRDQHDQVEDPVDEQPQRRHREAAPPRPRIAQVRAIRGRDRADEEHRGPERVLAHCFLSVGTDQKARHRKRYEPDQEAARQWFHACRGQRSPRLDLGVAQPLACTAPVKS</sequence>
<dbReference type="AlphaFoldDB" id="K0RTZ3"/>
<feature type="region of interest" description="Disordered" evidence="1">
    <location>
        <begin position="105"/>
        <end position="135"/>
    </location>
</feature>